<evidence type="ECO:0000256" key="2">
    <source>
        <dbReference type="ARBA" id="ARBA00022692"/>
    </source>
</evidence>
<feature type="transmembrane region" description="Helical" evidence="5">
    <location>
        <begin position="87"/>
        <end position="108"/>
    </location>
</feature>
<keyword evidence="2 5" id="KW-0812">Transmembrane</keyword>
<dbReference type="EMBL" id="CP146606">
    <property type="protein sequence ID" value="WYK17840.1"/>
    <property type="molecule type" value="Genomic_DNA"/>
</dbReference>
<keyword evidence="4 5" id="KW-0472">Membrane</keyword>
<accession>A0ABZ2TDN7</accession>
<evidence type="ECO:0000256" key="1">
    <source>
        <dbReference type="ARBA" id="ARBA00004141"/>
    </source>
</evidence>
<dbReference type="RefSeq" id="WP_317054526.1">
    <property type="nucleotide sequence ID" value="NZ_CP146606.1"/>
</dbReference>
<reference evidence="7 8" key="1">
    <citation type="submission" date="2024-02" db="EMBL/GenBank/DDBJ databases">
        <title>Roseovarius strain W115 nov., isolated from a marine algae.</title>
        <authorList>
            <person name="Lee M.W."/>
            <person name="Lee J.K."/>
            <person name="Kim J.M."/>
            <person name="Choi D.G."/>
            <person name="Baek J.H."/>
            <person name="Bayburt H."/>
            <person name="Jung J.J."/>
            <person name="Han D.M."/>
            <person name="Jeon C.O."/>
        </authorList>
    </citation>
    <scope>NUCLEOTIDE SEQUENCE [LARGE SCALE GENOMIC DNA]</scope>
    <source>
        <strain evidence="7 8">W115</strain>
    </source>
</reference>
<evidence type="ECO:0000313" key="7">
    <source>
        <dbReference type="EMBL" id="WYK17840.1"/>
    </source>
</evidence>
<comment type="subcellular location">
    <subcellularLocation>
        <location evidence="1">Membrane</location>
        <topology evidence="1">Multi-pass membrane protein</topology>
    </subcellularLocation>
</comment>
<evidence type="ECO:0000256" key="3">
    <source>
        <dbReference type="ARBA" id="ARBA00022989"/>
    </source>
</evidence>
<name>A0ABZ2TDN7_9RHOB</name>
<organism evidence="7 8">
    <name type="scientific">Roseovarius rhodophyticola</name>
    <dbReference type="NCBI Taxonomy" id="3080827"/>
    <lineage>
        <taxon>Bacteria</taxon>
        <taxon>Pseudomonadati</taxon>
        <taxon>Pseudomonadota</taxon>
        <taxon>Alphaproteobacteria</taxon>
        <taxon>Rhodobacterales</taxon>
        <taxon>Roseobacteraceae</taxon>
        <taxon>Roseovarius</taxon>
    </lineage>
</organism>
<proteinExistence type="predicted"/>
<dbReference type="Proteomes" id="UP001281305">
    <property type="component" value="Chromosome"/>
</dbReference>
<dbReference type="InterPro" id="IPR006977">
    <property type="entry name" value="Yip1_dom"/>
</dbReference>
<evidence type="ECO:0000259" key="6">
    <source>
        <dbReference type="Pfam" id="PF04893"/>
    </source>
</evidence>
<gene>
    <name evidence="7" type="ORF">RZS32_015805</name>
</gene>
<sequence>MNSETLKPLFALTLQNPRAAAERVIALGLPASVWWMLLSLTVVLSSLYMVGRFLAAPLPPALLEELSRTPNGQQTLLLYSLFTDSPFFTTVMLFGFTVLMVHVLCWVGRALGGQGSLLDILSVFTLLQVMTLLLSFGLFLISLIVPALAALGSLVFLAWTLWAVTSFLDAAHGFNNPLKAFGVLVVSFIAVLFGASIAMGVLGGLFLGITGGAGNV</sequence>
<evidence type="ECO:0000256" key="4">
    <source>
        <dbReference type="ARBA" id="ARBA00023136"/>
    </source>
</evidence>
<feature type="domain" description="Yip1" evidence="6">
    <location>
        <begin position="13"/>
        <end position="196"/>
    </location>
</feature>
<dbReference type="Pfam" id="PF04893">
    <property type="entry name" value="Yip1"/>
    <property type="match status" value="1"/>
</dbReference>
<protein>
    <submittedName>
        <fullName evidence="7">YIP1 family protein</fullName>
    </submittedName>
</protein>
<feature type="transmembrane region" description="Helical" evidence="5">
    <location>
        <begin position="180"/>
        <end position="209"/>
    </location>
</feature>
<evidence type="ECO:0000313" key="8">
    <source>
        <dbReference type="Proteomes" id="UP001281305"/>
    </source>
</evidence>
<feature type="transmembrane region" description="Helical" evidence="5">
    <location>
        <begin position="24"/>
        <end position="50"/>
    </location>
</feature>
<feature type="transmembrane region" description="Helical" evidence="5">
    <location>
        <begin position="120"/>
        <end position="141"/>
    </location>
</feature>
<keyword evidence="3 5" id="KW-1133">Transmembrane helix</keyword>
<evidence type="ECO:0000256" key="5">
    <source>
        <dbReference type="SAM" id="Phobius"/>
    </source>
</evidence>
<feature type="transmembrane region" description="Helical" evidence="5">
    <location>
        <begin position="147"/>
        <end position="168"/>
    </location>
</feature>
<keyword evidence="8" id="KW-1185">Reference proteome</keyword>